<dbReference type="SUPFAM" id="SSF53850">
    <property type="entry name" value="Periplasmic binding protein-like II"/>
    <property type="match status" value="1"/>
</dbReference>
<protein>
    <submittedName>
        <fullName evidence="1">Uncharacterized protein</fullName>
    </submittedName>
</protein>
<keyword evidence="2" id="KW-1185">Reference proteome</keyword>
<accession>A0AAW9R0Y2</accession>
<evidence type="ECO:0000313" key="2">
    <source>
        <dbReference type="Proteomes" id="UP001328733"/>
    </source>
</evidence>
<evidence type="ECO:0000313" key="1">
    <source>
        <dbReference type="EMBL" id="MEG3439379.1"/>
    </source>
</evidence>
<dbReference type="Gene3D" id="3.40.190.10">
    <property type="entry name" value="Periplasmic binding protein-like II"/>
    <property type="match status" value="2"/>
</dbReference>
<name>A0AAW9R0Y2_9CHRO</name>
<organism evidence="1 2">
    <name type="scientific">Pannus brasiliensis CCIBt3594</name>
    <dbReference type="NCBI Taxonomy" id="1427578"/>
    <lineage>
        <taxon>Bacteria</taxon>
        <taxon>Bacillati</taxon>
        <taxon>Cyanobacteriota</taxon>
        <taxon>Cyanophyceae</taxon>
        <taxon>Oscillatoriophycideae</taxon>
        <taxon>Chroococcales</taxon>
        <taxon>Microcystaceae</taxon>
        <taxon>Pannus</taxon>
    </lineage>
</organism>
<comment type="caution">
    <text evidence="1">The sequence shown here is derived from an EMBL/GenBank/DDBJ whole genome shotgun (WGS) entry which is preliminary data.</text>
</comment>
<dbReference type="EMBL" id="JBAFSM010000047">
    <property type="protein sequence ID" value="MEG3439379.1"/>
    <property type="molecule type" value="Genomic_DNA"/>
</dbReference>
<dbReference type="Proteomes" id="UP001328733">
    <property type="component" value="Unassembled WGS sequence"/>
</dbReference>
<proteinExistence type="predicted"/>
<gene>
    <name evidence="1" type="ORF">V0288_19790</name>
</gene>
<reference evidence="1 2" key="1">
    <citation type="submission" date="2024-01" db="EMBL/GenBank/DDBJ databases">
        <title>Genomic insights into the taxonomy and metabolism of the cyanobacterium Pannus brasiliensis CCIBt3594.</title>
        <authorList>
            <person name="Machado M."/>
            <person name="Botero N.B."/>
            <person name="Andreote A.P.D."/>
            <person name="Feitosa A.M.T."/>
            <person name="Popin R."/>
            <person name="Sivonen K."/>
            <person name="Fiore M.F."/>
        </authorList>
    </citation>
    <scope>NUCLEOTIDE SEQUENCE [LARGE SCALE GENOMIC DNA]</scope>
    <source>
        <strain evidence="1 2">CCIBt3594</strain>
    </source>
</reference>
<dbReference type="AlphaFoldDB" id="A0AAW9R0Y2"/>
<dbReference type="RefSeq" id="WP_332866865.1">
    <property type="nucleotide sequence ID" value="NZ_JBAFSM010000047.1"/>
</dbReference>
<sequence length="99" mass="11643">MSETDTLPDAIALLEKNQVDGVLYTRGDLEYYLYQHPRVSYQLADFDIGSEYIGIALPFDSPLTRRLNEQILQPRFQLLVREIESNWRRLLDKTSRKKP</sequence>